<evidence type="ECO:0008006" key="3">
    <source>
        <dbReference type="Google" id="ProtNLM"/>
    </source>
</evidence>
<evidence type="ECO:0000313" key="2">
    <source>
        <dbReference type="Proteomes" id="UP001500547"/>
    </source>
</evidence>
<evidence type="ECO:0000313" key="1">
    <source>
        <dbReference type="EMBL" id="GAA5161584.1"/>
    </source>
</evidence>
<protein>
    <recommendedName>
        <fullName evidence="3">STAS/SEC14 domain-containing protein</fullName>
    </recommendedName>
</protein>
<dbReference type="EMBL" id="BAABLD010000005">
    <property type="protein sequence ID" value="GAA5161584.1"/>
    <property type="molecule type" value="Genomic_DNA"/>
</dbReference>
<accession>A0ABP9QGT1</accession>
<reference evidence="2" key="1">
    <citation type="journal article" date="2019" name="Int. J. Syst. Evol. Microbiol.">
        <title>The Global Catalogue of Microorganisms (GCM) 10K type strain sequencing project: providing services to taxonomists for standard genome sequencing and annotation.</title>
        <authorList>
            <consortium name="The Broad Institute Genomics Platform"/>
            <consortium name="The Broad Institute Genome Sequencing Center for Infectious Disease"/>
            <person name="Wu L."/>
            <person name="Ma J."/>
        </authorList>
    </citation>
    <scope>NUCLEOTIDE SEQUENCE [LARGE SCALE GENOMIC DNA]</scope>
    <source>
        <strain evidence="2">JCM 18715</strain>
    </source>
</reference>
<organism evidence="1 2">
    <name type="scientific">Viridibacterium curvum</name>
    <dbReference type="NCBI Taxonomy" id="1101404"/>
    <lineage>
        <taxon>Bacteria</taxon>
        <taxon>Pseudomonadati</taxon>
        <taxon>Pseudomonadota</taxon>
        <taxon>Betaproteobacteria</taxon>
        <taxon>Rhodocyclales</taxon>
        <taxon>Rhodocyclaceae</taxon>
        <taxon>Viridibacterium</taxon>
    </lineage>
</organism>
<sequence length="147" mass="16227">MQNKPHGTCRVRWCDQVCFAILEGSFNREGVLLMTASIQQAWQEAGQPARWAHVMDLHQWQGGTESGFAASHDLLAWAVANGAKAIIRIHAVEFLARVTENQGVFDGINVPIITIHTCDEAWQWLEAQGFDCESCKTPIAPHSASAD</sequence>
<proteinExistence type="predicted"/>
<dbReference type="Proteomes" id="UP001500547">
    <property type="component" value="Unassembled WGS sequence"/>
</dbReference>
<name>A0ABP9QGT1_9RHOO</name>
<comment type="caution">
    <text evidence="1">The sequence shown here is derived from an EMBL/GenBank/DDBJ whole genome shotgun (WGS) entry which is preliminary data.</text>
</comment>
<gene>
    <name evidence="1" type="ORF">GCM10025770_11020</name>
</gene>
<keyword evidence="2" id="KW-1185">Reference proteome</keyword>